<dbReference type="Pfam" id="PF07686">
    <property type="entry name" value="V-set"/>
    <property type="match status" value="1"/>
</dbReference>
<dbReference type="AlphaFoldDB" id="A0A672F945"/>
<feature type="compositionally biased region" description="Basic and acidic residues" evidence="1">
    <location>
        <begin position="94"/>
        <end position="116"/>
    </location>
</feature>
<accession>A0A672F945</accession>
<dbReference type="InterPro" id="IPR013783">
    <property type="entry name" value="Ig-like_fold"/>
</dbReference>
<dbReference type="InParanoid" id="A0A672F945"/>
<evidence type="ECO:0000256" key="2">
    <source>
        <dbReference type="SAM" id="Phobius"/>
    </source>
</evidence>
<dbReference type="Gene3D" id="2.60.40.10">
    <property type="entry name" value="Immunoglobulins"/>
    <property type="match status" value="1"/>
</dbReference>
<evidence type="ECO:0000259" key="3">
    <source>
        <dbReference type="Pfam" id="PF07686"/>
    </source>
</evidence>
<sequence length="175" mass="19818">MFFGLNSLFCSVQETVSAVEGQDVTLPCEAPNNKTIRAVSWTRLDLKEDQFVFLYRDGHFDPDNHPSYKNRVQLKDRLFIILYLTLFLSAGDSGRQEGDGGREDEGGKDGERKDGEREDGDGEDRWGGVHVGPIFVLAAAALVFVVMSQRNQKNVKWSLLLNDYSDQEHFIPLNY</sequence>
<keyword evidence="2" id="KW-0812">Transmembrane</keyword>
<dbReference type="SUPFAM" id="SSF48726">
    <property type="entry name" value="Immunoglobulin"/>
    <property type="match status" value="1"/>
</dbReference>
<protein>
    <recommendedName>
        <fullName evidence="3">Immunoglobulin V-set domain-containing protein</fullName>
    </recommendedName>
</protein>
<feature type="transmembrane region" description="Helical" evidence="2">
    <location>
        <begin position="126"/>
        <end position="147"/>
    </location>
</feature>
<evidence type="ECO:0000313" key="5">
    <source>
        <dbReference type="Proteomes" id="UP000472267"/>
    </source>
</evidence>
<dbReference type="Ensembl" id="ENSSFAT00005000592.1">
    <property type="protein sequence ID" value="ENSSFAP00005000570.1"/>
    <property type="gene ID" value="ENSSFAG00005000411.1"/>
</dbReference>
<keyword evidence="2" id="KW-1133">Transmembrane helix</keyword>
<dbReference type="InterPro" id="IPR036179">
    <property type="entry name" value="Ig-like_dom_sf"/>
</dbReference>
<name>A0A672F945_SALFA</name>
<feature type="region of interest" description="Disordered" evidence="1">
    <location>
        <begin position="93"/>
        <end position="125"/>
    </location>
</feature>
<evidence type="ECO:0000256" key="1">
    <source>
        <dbReference type="SAM" id="MobiDB-lite"/>
    </source>
</evidence>
<dbReference type="InterPro" id="IPR013106">
    <property type="entry name" value="Ig_V-set"/>
</dbReference>
<reference evidence="4" key="1">
    <citation type="submission" date="2019-06" db="EMBL/GenBank/DDBJ databases">
        <authorList>
            <consortium name="Wellcome Sanger Institute Data Sharing"/>
        </authorList>
    </citation>
    <scope>NUCLEOTIDE SEQUENCE [LARGE SCALE GENOMIC DNA]</scope>
</reference>
<organism evidence="4 5">
    <name type="scientific">Salarias fasciatus</name>
    <name type="common">Jewelled blenny</name>
    <name type="synonym">Blennius fasciatus</name>
    <dbReference type="NCBI Taxonomy" id="181472"/>
    <lineage>
        <taxon>Eukaryota</taxon>
        <taxon>Metazoa</taxon>
        <taxon>Chordata</taxon>
        <taxon>Craniata</taxon>
        <taxon>Vertebrata</taxon>
        <taxon>Euteleostomi</taxon>
        <taxon>Actinopterygii</taxon>
        <taxon>Neopterygii</taxon>
        <taxon>Teleostei</taxon>
        <taxon>Neoteleostei</taxon>
        <taxon>Acanthomorphata</taxon>
        <taxon>Ovalentaria</taxon>
        <taxon>Blenniimorphae</taxon>
        <taxon>Blenniiformes</taxon>
        <taxon>Blennioidei</taxon>
        <taxon>Blenniidae</taxon>
        <taxon>Salariinae</taxon>
        <taxon>Salarias</taxon>
    </lineage>
</organism>
<reference evidence="4" key="3">
    <citation type="submission" date="2025-09" db="UniProtKB">
        <authorList>
            <consortium name="Ensembl"/>
        </authorList>
    </citation>
    <scope>IDENTIFICATION</scope>
</reference>
<proteinExistence type="predicted"/>
<keyword evidence="5" id="KW-1185">Reference proteome</keyword>
<dbReference type="Proteomes" id="UP000472267">
    <property type="component" value="Chromosome 3"/>
</dbReference>
<reference evidence="4" key="2">
    <citation type="submission" date="2025-08" db="UniProtKB">
        <authorList>
            <consortium name="Ensembl"/>
        </authorList>
    </citation>
    <scope>IDENTIFICATION</scope>
</reference>
<feature type="domain" description="Immunoglobulin V-set" evidence="3">
    <location>
        <begin position="13"/>
        <end position="76"/>
    </location>
</feature>
<evidence type="ECO:0000313" key="4">
    <source>
        <dbReference type="Ensembl" id="ENSSFAP00005000570.1"/>
    </source>
</evidence>
<keyword evidence="2" id="KW-0472">Membrane</keyword>